<sequence length="53" mass="5964">MGKQRAKKLIEAARQSIGIDSGTRSIALEIKYIVDSIEHAQQFISTLETEMKE</sequence>
<comment type="caution">
    <text evidence="1">The sequence shown here is derived from an EMBL/GenBank/DDBJ whole genome shotgun (WGS) entry which is preliminary data.</text>
</comment>
<dbReference type="AlphaFoldDB" id="X0U4Z3"/>
<evidence type="ECO:0000313" key="1">
    <source>
        <dbReference type="EMBL" id="GAF94426.1"/>
    </source>
</evidence>
<feature type="non-terminal residue" evidence="1">
    <location>
        <position position="53"/>
    </location>
</feature>
<gene>
    <name evidence="1" type="ORF">S01H1_24426</name>
</gene>
<proteinExistence type="predicted"/>
<reference evidence="1" key="1">
    <citation type="journal article" date="2014" name="Front. Microbiol.">
        <title>High frequency of phylogenetically diverse reductive dehalogenase-homologous genes in deep subseafloor sedimentary metagenomes.</title>
        <authorList>
            <person name="Kawai M."/>
            <person name="Futagami T."/>
            <person name="Toyoda A."/>
            <person name="Takaki Y."/>
            <person name="Nishi S."/>
            <person name="Hori S."/>
            <person name="Arai W."/>
            <person name="Tsubouchi T."/>
            <person name="Morono Y."/>
            <person name="Uchiyama I."/>
            <person name="Ito T."/>
            <person name="Fujiyama A."/>
            <person name="Inagaki F."/>
            <person name="Takami H."/>
        </authorList>
    </citation>
    <scope>NUCLEOTIDE SEQUENCE</scope>
    <source>
        <strain evidence="1">Expedition CK06-06</strain>
    </source>
</reference>
<organism evidence="1">
    <name type="scientific">marine sediment metagenome</name>
    <dbReference type="NCBI Taxonomy" id="412755"/>
    <lineage>
        <taxon>unclassified sequences</taxon>
        <taxon>metagenomes</taxon>
        <taxon>ecological metagenomes</taxon>
    </lineage>
</organism>
<protein>
    <submittedName>
        <fullName evidence="1">Uncharacterized protein</fullName>
    </submittedName>
</protein>
<name>X0U4Z3_9ZZZZ</name>
<dbReference type="EMBL" id="BARS01014541">
    <property type="protein sequence ID" value="GAF94426.1"/>
    <property type="molecule type" value="Genomic_DNA"/>
</dbReference>
<accession>X0U4Z3</accession>